<accession>A0A834YBW0</accession>
<protein>
    <submittedName>
        <fullName evidence="3">Uncharacterized protein</fullName>
    </submittedName>
</protein>
<evidence type="ECO:0000313" key="4">
    <source>
        <dbReference type="Proteomes" id="UP000655225"/>
    </source>
</evidence>
<keyword evidence="2" id="KW-0472">Membrane</keyword>
<feature type="compositionally biased region" description="Low complexity" evidence="1">
    <location>
        <begin position="392"/>
        <end position="405"/>
    </location>
</feature>
<organism evidence="3 4">
    <name type="scientific">Tetracentron sinense</name>
    <name type="common">Spur-leaf</name>
    <dbReference type="NCBI Taxonomy" id="13715"/>
    <lineage>
        <taxon>Eukaryota</taxon>
        <taxon>Viridiplantae</taxon>
        <taxon>Streptophyta</taxon>
        <taxon>Embryophyta</taxon>
        <taxon>Tracheophyta</taxon>
        <taxon>Spermatophyta</taxon>
        <taxon>Magnoliopsida</taxon>
        <taxon>Trochodendrales</taxon>
        <taxon>Trochodendraceae</taxon>
        <taxon>Tetracentron</taxon>
    </lineage>
</organism>
<sequence length="405" mass="44857">MPLTRLVTDAFGVVTICLVSLLVLLSLLCLLYSVHFRSRIRRQGFVQLGYFNGPWIIRITFVLLAIWWGSGEIIRLSLLRRKGRVLNALSLKWQETVCKYYILSNLGFAEPCLFLTLVFLLRASLQMGSGTLSRQWNGKTAGYVLLYCLPVFVLQLIVILIGPKFNHEESHRRNLPLYFTSASAASKTEDHDDIALCTYPLVSTILLGLFATLLTVYLLWVGRRMVSSVINKGLRRRVYMLIFSVSGFLPLRVLLLGLSVLSRPEQFLFEVLAFSAFLALLSCAGVGICMLVYCPVADSLVLRGMRNLQARARPLDDHKDTASLIANQSLLEASTDISLGRNSEASTKQGSISLQTMAKDKAATEEFEELSLFSPGSHCLTSPPGSPPLPGRPMLSPSPGQISKP</sequence>
<dbReference type="EMBL" id="JABCRI010000024">
    <property type="protein sequence ID" value="KAF8376921.1"/>
    <property type="molecule type" value="Genomic_DNA"/>
</dbReference>
<feature type="transmembrane region" description="Helical" evidence="2">
    <location>
        <begin position="55"/>
        <end position="80"/>
    </location>
</feature>
<proteinExistence type="predicted"/>
<feature type="transmembrane region" description="Helical" evidence="2">
    <location>
        <begin position="142"/>
        <end position="162"/>
    </location>
</feature>
<feature type="region of interest" description="Disordered" evidence="1">
    <location>
        <begin position="374"/>
        <end position="405"/>
    </location>
</feature>
<keyword evidence="2" id="KW-0812">Transmembrane</keyword>
<keyword evidence="4" id="KW-1185">Reference proteome</keyword>
<dbReference type="OrthoDB" id="1869454at2759"/>
<keyword evidence="2" id="KW-1133">Transmembrane helix</keyword>
<feature type="transmembrane region" description="Helical" evidence="2">
    <location>
        <begin position="100"/>
        <end position="121"/>
    </location>
</feature>
<feature type="transmembrane region" description="Helical" evidence="2">
    <location>
        <begin position="12"/>
        <end position="34"/>
    </location>
</feature>
<dbReference type="PANTHER" id="PTHR34116:SF2">
    <property type="entry name" value="THH1_TOM1_TOM3 DOMAIN-CONTAINING PROTEIN"/>
    <property type="match status" value="1"/>
</dbReference>
<feature type="transmembrane region" description="Helical" evidence="2">
    <location>
        <begin position="241"/>
        <end position="261"/>
    </location>
</feature>
<dbReference type="Proteomes" id="UP000655225">
    <property type="component" value="Unassembled WGS sequence"/>
</dbReference>
<feature type="transmembrane region" description="Helical" evidence="2">
    <location>
        <begin position="199"/>
        <end position="220"/>
    </location>
</feature>
<gene>
    <name evidence="3" type="ORF">HHK36_030292</name>
</gene>
<name>A0A834YBW0_TETSI</name>
<evidence type="ECO:0000256" key="2">
    <source>
        <dbReference type="SAM" id="Phobius"/>
    </source>
</evidence>
<dbReference type="PANTHER" id="PTHR34116">
    <property type="entry name" value="PLASMINOGEN ACTIVATOR INHIBITOR"/>
    <property type="match status" value="1"/>
</dbReference>
<evidence type="ECO:0000313" key="3">
    <source>
        <dbReference type="EMBL" id="KAF8376921.1"/>
    </source>
</evidence>
<dbReference type="AlphaFoldDB" id="A0A834YBW0"/>
<dbReference type="PIRSF" id="PIRSF031277">
    <property type="entry name" value="UCP031277"/>
    <property type="match status" value="1"/>
</dbReference>
<dbReference type="InterPro" id="IPR016971">
    <property type="entry name" value="UCP031277"/>
</dbReference>
<reference evidence="3 4" key="1">
    <citation type="submission" date="2020-04" db="EMBL/GenBank/DDBJ databases">
        <title>Plant Genome Project.</title>
        <authorList>
            <person name="Zhang R.-G."/>
        </authorList>
    </citation>
    <scope>NUCLEOTIDE SEQUENCE [LARGE SCALE GENOMIC DNA]</scope>
    <source>
        <strain evidence="3">YNK0</strain>
        <tissue evidence="3">Leaf</tissue>
    </source>
</reference>
<comment type="caution">
    <text evidence="3">The sequence shown here is derived from an EMBL/GenBank/DDBJ whole genome shotgun (WGS) entry which is preliminary data.</text>
</comment>
<dbReference type="OMA" id="WWAVGEI"/>
<feature type="transmembrane region" description="Helical" evidence="2">
    <location>
        <begin position="267"/>
        <end position="296"/>
    </location>
</feature>
<evidence type="ECO:0000256" key="1">
    <source>
        <dbReference type="SAM" id="MobiDB-lite"/>
    </source>
</evidence>